<reference evidence="6 7" key="1">
    <citation type="journal article" date="1998" name="Science">
        <title>Genome sequence of the nematode C. elegans: a platform for investigating biology.</title>
        <authorList>
            <consortium name="The C. elegans sequencing consortium"/>
            <person name="Sulson J.E."/>
            <person name="Waterston R."/>
        </authorList>
    </citation>
    <scope>NUCLEOTIDE SEQUENCE [LARGE SCALE GENOMIC DNA]</scope>
    <source>
        <strain evidence="6 7">Bristol N2</strain>
    </source>
</reference>
<dbReference type="InterPro" id="IPR002919">
    <property type="entry name" value="TIL_dom"/>
</dbReference>
<evidence type="ECO:0000256" key="1">
    <source>
        <dbReference type="ARBA" id="ARBA00022690"/>
    </source>
</evidence>
<evidence type="ECO:0000313" key="8">
    <source>
        <dbReference type="WormBase" id="Y26D4A.12"/>
    </source>
</evidence>
<feature type="signal peptide" evidence="4">
    <location>
        <begin position="1"/>
        <end position="22"/>
    </location>
</feature>
<dbReference type="InterPro" id="IPR036084">
    <property type="entry name" value="Ser_inhib-like_sf"/>
</dbReference>
<dbReference type="PaxDb" id="6239-Y26D4A.12"/>
<gene>
    <name evidence="6" type="ORF">CELE_Y26D4A.12</name>
    <name evidence="6 8" type="ORF">Y26D4A.12</name>
</gene>
<dbReference type="OMA" id="EPKCNEP"/>
<evidence type="ECO:0000256" key="4">
    <source>
        <dbReference type="SAM" id="SignalP"/>
    </source>
</evidence>
<dbReference type="GO" id="GO:0004867">
    <property type="term" value="F:serine-type endopeptidase inhibitor activity"/>
    <property type="evidence" value="ECO:0007669"/>
    <property type="project" value="UniProtKB-KW"/>
</dbReference>
<dbReference type="SUPFAM" id="SSF57567">
    <property type="entry name" value="Serine protease inhibitors"/>
    <property type="match status" value="1"/>
</dbReference>
<dbReference type="Proteomes" id="UP000001940">
    <property type="component" value="Chromosome I"/>
</dbReference>
<evidence type="ECO:0000256" key="3">
    <source>
        <dbReference type="ARBA" id="ARBA00023157"/>
    </source>
</evidence>
<dbReference type="CDD" id="cd19941">
    <property type="entry name" value="TIL"/>
    <property type="match status" value="1"/>
</dbReference>
<dbReference type="KEGG" id="cel:CELE_Y26D4A.12"/>
<dbReference type="InterPro" id="IPR051368">
    <property type="entry name" value="SerProtInhib-TIL_Domain"/>
</dbReference>
<evidence type="ECO:0000313" key="6">
    <source>
        <dbReference type="EMBL" id="CAE17955.1"/>
    </source>
</evidence>
<accession>Q7YWT3</accession>
<keyword evidence="7" id="KW-1185">Reference proteome</keyword>
<dbReference type="AGR" id="WB:WBGene00012509"/>
<dbReference type="Pfam" id="PF01826">
    <property type="entry name" value="TIL"/>
    <property type="match status" value="1"/>
</dbReference>
<feature type="chain" id="PRO_5004295061" evidence="4">
    <location>
        <begin position="23"/>
        <end position="76"/>
    </location>
</feature>
<keyword evidence="2" id="KW-0722">Serine protease inhibitor</keyword>
<keyword evidence="4" id="KW-0732">Signal</keyword>
<name>Q7YWT3_CAEEL</name>
<dbReference type="PhylomeDB" id="Q7YWT3"/>
<dbReference type="AlphaFoldDB" id="Q7YWT3"/>
<dbReference type="PANTHER" id="PTHR23259:SF70">
    <property type="entry name" value="ACCESSORY GLAND PROTEIN ACP62F-RELATED"/>
    <property type="match status" value="1"/>
</dbReference>
<sequence length="76" mass="8299">MKLLILLALVIITVAQTPSCLANEEFRTCGTACEPSCQNPEPKTCNLKCIVNMCQCVNGFVRGDNGCVRLQECYGK</sequence>
<dbReference type="Gene3D" id="2.10.25.10">
    <property type="entry name" value="Laminin"/>
    <property type="match status" value="1"/>
</dbReference>
<dbReference type="Bgee" id="WBGene00012509">
    <property type="expression patterns" value="Expressed in larva and 1 other cell type or tissue"/>
</dbReference>
<evidence type="ECO:0000259" key="5">
    <source>
        <dbReference type="Pfam" id="PF01826"/>
    </source>
</evidence>
<dbReference type="InParanoid" id="Q7YWT3"/>
<dbReference type="GeneID" id="3564819"/>
<evidence type="ECO:0000313" key="7">
    <source>
        <dbReference type="Proteomes" id="UP000001940"/>
    </source>
</evidence>
<dbReference type="RefSeq" id="NP_001021738.1">
    <property type="nucleotide sequence ID" value="NM_001026567.1"/>
</dbReference>
<dbReference type="SMR" id="Q7YWT3"/>
<protein>
    <submittedName>
        <fullName evidence="6">TIL domain-containing protein</fullName>
    </submittedName>
</protein>
<dbReference type="WormBase" id="Y26D4A.12">
    <property type="protein sequence ID" value="CE35066"/>
    <property type="gene ID" value="WBGene00012509"/>
</dbReference>
<organism evidence="6 7">
    <name type="scientific">Caenorhabditis elegans</name>
    <dbReference type="NCBI Taxonomy" id="6239"/>
    <lineage>
        <taxon>Eukaryota</taxon>
        <taxon>Metazoa</taxon>
        <taxon>Ecdysozoa</taxon>
        <taxon>Nematoda</taxon>
        <taxon>Chromadorea</taxon>
        <taxon>Rhabditida</taxon>
        <taxon>Rhabditina</taxon>
        <taxon>Rhabditomorpha</taxon>
        <taxon>Rhabditoidea</taxon>
        <taxon>Rhabditidae</taxon>
        <taxon>Peloderinae</taxon>
        <taxon>Caenorhabditis</taxon>
    </lineage>
</organism>
<dbReference type="OrthoDB" id="5912264at2759"/>
<evidence type="ECO:0000256" key="2">
    <source>
        <dbReference type="ARBA" id="ARBA00022900"/>
    </source>
</evidence>
<dbReference type="UCSC" id="Y26D4A.12">
    <property type="organism name" value="c. elegans"/>
</dbReference>
<feature type="domain" description="TIL" evidence="5">
    <location>
        <begin position="20"/>
        <end position="73"/>
    </location>
</feature>
<keyword evidence="3" id="KW-1015">Disulfide bond</keyword>
<keyword evidence="1" id="KW-0646">Protease inhibitor</keyword>
<proteinExistence type="predicted"/>
<dbReference type="CTD" id="3564819"/>
<dbReference type="HOGENOM" id="CLU_156801_2_1_1"/>
<dbReference type="PANTHER" id="PTHR23259">
    <property type="entry name" value="RIDDLE"/>
    <property type="match status" value="1"/>
</dbReference>
<dbReference type="EMBL" id="BX284601">
    <property type="protein sequence ID" value="CAE17955.1"/>
    <property type="molecule type" value="Genomic_DNA"/>
</dbReference>